<dbReference type="InterPro" id="IPR013320">
    <property type="entry name" value="ConA-like_dom_sf"/>
</dbReference>
<dbReference type="Gene3D" id="3.40.50.2000">
    <property type="entry name" value="Glycogen Phosphorylase B"/>
    <property type="match status" value="2"/>
</dbReference>
<dbReference type="Gene3D" id="2.60.120.200">
    <property type="match status" value="1"/>
</dbReference>
<dbReference type="AlphaFoldDB" id="A0A833J386"/>
<proteinExistence type="predicted"/>
<comment type="caution">
    <text evidence="2">The sequence shown here is derived from an EMBL/GenBank/DDBJ whole genome shotgun (WGS) entry which is preliminary data.</text>
</comment>
<gene>
    <name evidence="2" type="ORF">F8B43_3721</name>
</gene>
<dbReference type="EMBL" id="WEKV01000014">
    <property type="protein sequence ID" value="KAB7783798.1"/>
    <property type="molecule type" value="Genomic_DNA"/>
</dbReference>
<dbReference type="SUPFAM" id="SSF53756">
    <property type="entry name" value="UDP-Glycosyltransferase/glycogen phosphorylase"/>
    <property type="match status" value="1"/>
</dbReference>
<dbReference type="SUPFAM" id="SSF49899">
    <property type="entry name" value="Concanavalin A-like lectins/glucanases"/>
    <property type="match status" value="1"/>
</dbReference>
<sequence>MKIELQHPIASGDVHNIKVHGVQSKLPTTIDYIAGENILIHISFRPDQQIVVINDRVDGRWGAETRVELPASLMTPVADLKIAFNDSVATISFPEGAPAVFFRETDFSEVTGILSGAYTEFNANGGLTKTAKNGEASRRNAWFGEEQRGRIENIIASDRVYHEATAREPGLITFEVKPYHLPVLKFVVAAPVAAKDIIRVIRVRYWNAKGEVITSTPHGFAAAGYGVSEQRKHVEIRADAHVEELNLVPPYGAIQGEACVSALVGDEAVELAKAPTVAYQSTCHQWHQVGPAEAQPEHSSEKTPIIYSTSAGPFREDVLRLRPHYLSENFGRLGFGVTYIPLSDTINDMNPVPGVAQLRRSDYFLYLQHILNRPFRPGIFICSSLCDSQTFLMSDLLKERGWTILYEVRDDPEGMKAAGAGFGKWYNPHLERRMCRTADAIITVSGPLRDRAIALGAREEAVHVLPNGLEEEAFARVEQNWSEVAMRERATKRTKVGYFGHMFGGRFDIDAVGQAARGMPDIEFELIGPGLHEPAQLSAPNIKLLGQKTVDEFYALSASWDVGILPFKANRITFSLDPIKYYQYLAAGLKIVSSDVHNLRGAPLTLTYSAENSLMRMLRRSLAAPITHAERETVINYLGHVTWELRAAETLRHLGF</sequence>
<accession>A0A833J386</accession>
<dbReference type="RefSeq" id="WP_152277912.1">
    <property type="nucleotide sequence ID" value="NZ_WEKV01000014.1"/>
</dbReference>
<evidence type="ECO:0000313" key="2">
    <source>
        <dbReference type="EMBL" id="KAB7783798.1"/>
    </source>
</evidence>
<evidence type="ECO:0000313" key="3">
    <source>
        <dbReference type="Proteomes" id="UP000469949"/>
    </source>
</evidence>
<dbReference type="Proteomes" id="UP000469949">
    <property type="component" value="Unassembled WGS sequence"/>
</dbReference>
<evidence type="ECO:0000259" key="1">
    <source>
        <dbReference type="Pfam" id="PF13579"/>
    </source>
</evidence>
<dbReference type="InterPro" id="IPR028098">
    <property type="entry name" value="Glyco_trans_4-like_N"/>
</dbReference>
<name>A0A833J386_9HYPH</name>
<feature type="domain" description="Glycosyltransferase subfamily 4-like N-terminal" evidence="1">
    <location>
        <begin position="359"/>
        <end position="468"/>
    </location>
</feature>
<dbReference type="GO" id="GO:0016757">
    <property type="term" value="F:glycosyltransferase activity"/>
    <property type="evidence" value="ECO:0007669"/>
    <property type="project" value="UniProtKB-ARBA"/>
</dbReference>
<dbReference type="Pfam" id="PF13579">
    <property type="entry name" value="Glyco_trans_4_4"/>
    <property type="match status" value="1"/>
</dbReference>
<organism evidence="2 3">
    <name type="scientific">Methylorubrum populi</name>
    <dbReference type="NCBI Taxonomy" id="223967"/>
    <lineage>
        <taxon>Bacteria</taxon>
        <taxon>Pseudomonadati</taxon>
        <taxon>Pseudomonadota</taxon>
        <taxon>Alphaproteobacteria</taxon>
        <taxon>Hyphomicrobiales</taxon>
        <taxon>Methylobacteriaceae</taxon>
        <taxon>Methylorubrum</taxon>
    </lineage>
</organism>
<reference evidence="2 3" key="1">
    <citation type="submission" date="2019-10" db="EMBL/GenBank/DDBJ databases">
        <title>Draft Genome Sequence of the Caffeine Degrading Methylotroph Methylorubrum populi PINKEL.</title>
        <authorList>
            <person name="Dawson S.C."/>
            <person name="Zhang X."/>
            <person name="Wright M.E."/>
            <person name="Sharma G."/>
            <person name="Langner J.T."/>
            <person name="Ditty J.L."/>
            <person name="Subuyuj G.A."/>
        </authorList>
    </citation>
    <scope>NUCLEOTIDE SEQUENCE [LARGE SCALE GENOMIC DNA]</scope>
    <source>
        <strain evidence="2 3">Pinkel</strain>
    </source>
</reference>
<protein>
    <recommendedName>
        <fullName evidence="1">Glycosyltransferase subfamily 4-like N-terminal domain-containing protein</fullName>
    </recommendedName>
</protein>